<accession>A0A0D5NM20</accession>
<dbReference type="AlphaFoldDB" id="A0A0D5NM20"/>
<name>A0A0D5NM20_9BACL</name>
<sequence length="183" mass="20900">MFNLSTLAQLLKQKNEIDRQMASILRRPAMLGHTGEFIASNIFNITLQESANSKGIDGYFNKQPLQGYSVNIKWYTKDSRMLDINPNGLPDYFLVLTGDGNYSLGSSKGTHAPWIIKKIYLFNTKLLMENLKTRKVKIGIATSIIKTVWEQGEIYPENINKELVISNEQRDLIRLFDEAENVI</sequence>
<dbReference type="Proteomes" id="UP000032633">
    <property type="component" value="Chromosome"/>
</dbReference>
<reference evidence="2" key="2">
    <citation type="submission" date="2015-03" db="EMBL/GenBank/DDBJ databases">
        <title>Genome sequence of Paenibacillus beijingensis strain DSM 24997T.</title>
        <authorList>
            <person name="Kwak Y."/>
            <person name="Shin J.-H."/>
        </authorList>
    </citation>
    <scope>NUCLEOTIDE SEQUENCE [LARGE SCALE GENOMIC DNA]</scope>
    <source>
        <strain evidence="2">DSM 24997</strain>
    </source>
</reference>
<dbReference type="RefSeq" id="WP_045671608.1">
    <property type="nucleotide sequence ID" value="NZ_CP011058.1"/>
</dbReference>
<evidence type="ECO:0000313" key="1">
    <source>
        <dbReference type="EMBL" id="AJY76180.1"/>
    </source>
</evidence>
<dbReference type="KEGG" id="pbj:VN24_18455"/>
<reference evidence="1 2" key="1">
    <citation type="journal article" date="2015" name="J. Biotechnol.">
        <title>Complete genome sequence of Paenibacillus beijingensis 7188(T) (=DSM 24997(T)), a novel rhizobacterium from jujube garden soil.</title>
        <authorList>
            <person name="Kwak Y."/>
            <person name="Shin J.H."/>
        </authorList>
    </citation>
    <scope>NUCLEOTIDE SEQUENCE [LARGE SCALE GENOMIC DNA]</scope>
    <source>
        <strain evidence="1 2">DSM 24997</strain>
    </source>
</reference>
<gene>
    <name evidence="1" type="ORF">VN24_18455</name>
</gene>
<proteinExistence type="predicted"/>
<evidence type="ECO:0000313" key="2">
    <source>
        <dbReference type="Proteomes" id="UP000032633"/>
    </source>
</evidence>
<dbReference type="OrthoDB" id="2989189at2"/>
<dbReference type="EMBL" id="CP011058">
    <property type="protein sequence ID" value="AJY76180.1"/>
    <property type="molecule type" value="Genomic_DNA"/>
</dbReference>
<dbReference type="STRING" id="1126833.VN24_18455"/>
<protein>
    <submittedName>
        <fullName evidence="1">Uncharacterized protein</fullName>
    </submittedName>
</protein>
<organism evidence="1 2">
    <name type="scientific">Paenibacillus beijingensis</name>
    <dbReference type="NCBI Taxonomy" id="1126833"/>
    <lineage>
        <taxon>Bacteria</taxon>
        <taxon>Bacillati</taxon>
        <taxon>Bacillota</taxon>
        <taxon>Bacilli</taxon>
        <taxon>Bacillales</taxon>
        <taxon>Paenibacillaceae</taxon>
        <taxon>Paenibacillus</taxon>
    </lineage>
</organism>
<keyword evidence="2" id="KW-1185">Reference proteome</keyword>
<dbReference type="HOGENOM" id="CLU_097868_0_0_9"/>
<dbReference type="PATRIC" id="fig|1126833.4.peg.4062"/>